<dbReference type="HOGENOM" id="CLU_3138615_0_0_9"/>
<evidence type="ECO:0000313" key="2">
    <source>
        <dbReference type="Proteomes" id="UP000033163"/>
    </source>
</evidence>
<sequence>MSISIGKTIKSPQSADPANCGLLFQINLLRYFSRNPVEGFVIKKPSSGT</sequence>
<dbReference type="Proteomes" id="UP000033163">
    <property type="component" value="Chromosome I"/>
</dbReference>
<dbReference type="EMBL" id="LN831776">
    <property type="protein sequence ID" value="CQR55055.1"/>
    <property type="molecule type" value="Genomic_DNA"/>
</dbReference>
<reference evidence="2" key="1">
    <citation type="submission" date="2015-03" db="EMBL/GenBank/DDBJ databases">
        <authorList>
            <person name="Wibberg D."/>
        </authorList>
    </citation>
    <scope>NUCLEOTIDE SEQUENCE [LARGE SCALE GENOMIC DNA]</scope>
</reference>
<gene>
    <name evidence="1" type="ORF">PRIO_2651</name>
</gene>
<evidence type="ECO:0000313" key="1">
    <source>
        <dbReference type="EMBL" id="CQR55055.1"/>
    </source>
</evidence>
<protein>
    <submittedName>
        <fullName evidence="1">Uncharacterized protein</fullName>
    </submittedName>
</protein>
<accession>A0A0E4CW98</accession>
<dbReference type="KEGG" id="pri:PRIO_2651"/>
<organism evidence="1 2">
    <name type="scientific">Paenibacillus riograndensis SBR5</name>
    <dbReference type="NCBI Taxonomy" id="1073571"/>
    <lineage>
        <taxon>Bacteria</taxon>
        <taxon>Bacillati</taxon>
        <taxon>Bacillota</taxon>
        <taxon>Bacilli</taxon>
        <taxon>Bacillales</taxon>
        <taxon>Paenibacillaceae</taxon>
        <taxon>Paenibacillus</taxon>
        <taxon>Paenibacillus sonchi group</taxon>
    </lineage>
</organism>
<dbReference type="AlphaFoldDB" id="A0A0E4CW98"/>
<proteinExistence type="predicted"/>
<name>A0A0E4CW98_9BACL</name>